<sequence length="170" mass="18941">MDLKEKIRNIKDFPEKGVIFRDITTLIKDPDAFEYVTDALAKHVEKEDIDAIVVLDARGFLFGAPVAYLLKKRIVPVRKKGKLPAETYQVEYQLEYGTGQLEMHKDAIQKGMRVAVFDDLLATGGTAKAACELVELAGAQIVSLNFVIELTELGGREALSGYQVYSLVQY</sequence>
<keyword evidence="10 11" id="KW-0660">Purine salvage</keyword>
<reference evidence="13" key="1">
    <citation type="submission" date="2023-02" db="EMBL/GenBank/DDBJ databases">
        <title>Gut commensal Christensenella minuta modulates host metabolism via a new class of secondary bile acids.</title>
        <authorList>
            <person name="Liu C."/>
        </authorList>
    </citation>
    <scope>NUCLEOTIDE SEQUENCE</scope>
    <source>
        <strain evidence="13">CA70</strain>
    </source>
</reference>
<dbReference type="PANTHER" id="PTHR32315">
    <property type="entry name" value="ADENINE PHOSPHORIBOSYLTRANSFERASE"/>
    <property type="match status" value="1"/>
</dbReference>
<feature type="domain" description="Phosphoribosyltransferase" evidence="12">
    <location>
        <begin position="30"/>
        <end position="144"/>
    </location>
</feature>
<dbReference type="NCBIfam" id="NF002634">
    <property type="entry name" value="PRK02304.1-3"/>
    <property type="match status" value="1"/>
</dbReference>
<comment type="pathway">
    <text evidence="4 11">Purine metabolism; AMP biosynthesis via salvage pathway; AMP from adenine: step 1/1.</text>
</comment>
<evidence type="ECO:0000256" key="11">
    <source>
        <dbReference type="HAMAP-Rule" id="MF_00004"/>
    </source>
</evidence>
<dbReference type="AlphaFoldDB" id="A0AAU8AAB5"/>
<evidence type="ECO:0000256" key="1">
    <source>
        <dbReference type="ARBA" id="ARBA00000868"/>
    </source>
</evidence>
<comment type="subcellular location">
    <subcellularLocation>
        <location evidence="3 11">Cytoplasm</location>
    </subcellularLocation>
</comment>
<dbReference type="EC" id="2.4.2.7" evidence="6 11"/>
<name>A0AAU8AAB5_9FIRM</name>
<dbReference type="GO" id="GO:0016208">
    <property type="term" value="F:AMP binding"/>
    <property type="evidence" value="ECO:0007669"/>
    <property type="project" value="TreeGrafter"/>
</dbReference>
<dbReference type="NCBIfam" id="NF002633">
    <property type="entry name" value="PRK02304.1-2"/>
    <property type="match status" value="1"/>
</dbReference>
<comment type="catalytic activity">
    <reaction evidence="1 11">
        <text>AMP + diphosphate = 5-phospho-alpha-D-ribose 1-diphosphate + adenine</text>
        <dbReference type="Rhea" id="RHEA:16609"/>
        <dbReference type="ChEBI" id="CHEBI:16708"/>
        <dbReference type="ChEBI" id="CHEBI:33019"/>
        <dbReference type="ChEBI" id="CHEBI:58017"/>
        <dbReference type="ChEBI" id="CHEBI:456215"/>
        <dbReference type="EC" id="2.4.2.7"/>
    </reaction>
</comment>
<comment type="similarity">
    <text evidence="5 11">Belongs to the purine/pyrimidine phosphoribosyltransferase family.</text>
</comment>
<comment type="subunit">
    <text evidence="11">Homodimer.</text>
</comment>
<evidence type="ECO:0000259" key="12">
    <source>
        <dbReference type="Pfam" id="PF00156"/>
    </source>
</evidence>
<dbReference type="PANTHER" id="PTHR32315:SF3">
    <property type="entry name" value="ADENINE PHOSPHORIBOSYLTRANSFERASE"/>
    <property type="match status" value="1"/>
</dbReference>
<evidence type="ECO:0000256" key="2">
    <source>
        <dbReference type="ARBA" id="ARBA00003968"/>
    </source>
</evidence>
<evidence type="ECO:0000256" key="6">
    <source>
        <dbReference type="ARBA" id="ARBA00011893"/>
    </source>
</evidence>
<dbReference type="GO" id="GO:0006166">
    <property type="term" value="P:purine ribonucleoside salvage"/>
    <property type="evidence" value="ECO:0007669"/>
    <property type="project" value="UniProtKB-UniRule"/>
</dbReference>
<accession>A0AAU8AAB5</accession>
<dbReference type="RefSeq" id="WP_079547457.1">
    <property type="nucleotide sequence ID" value="NZ_CP117826.1"/>
</dbReference>
<evidence type="ECO:0000313" key="13">
    <source>
        <dbReference type="EMBL" id="XCC62752.1"/>
    </source>
</evidence>
<dbReference type="GO" id="GO:0003999">
    <property type="term" value="F:adenine phosphoribosyltransferase activity"/>
    <property type="evidence" value="ECO:0007669"/>
    <property type="project" value="UniProtKB-UniRule"/>
</dbReference>
<dbReference type="GO" id="GO:0002055">
    <property type="term" value="F:adenine binding"/>
    <property type="evidence" value="ECO:0007669"/>
    <property type="project" value="TreeGrafter"/>
</dbReference>
<dbReference type="FunFam" id="3.40.50.2020:FF:000021">
    <property type="entry name" value="Adenine phosphoribosyltransferase"/>
    <property type="match status" value="1"/>
</dbReference>
<dbReference type="HAMAP" id="MF_00004">
    <property type="entry name" value="Aden_phosphoribosyltr"/>
    <property type="match status" value="1"/>
</dbReference>
<evidence type="ECO:0000256" key="5">
    <source>
        <dbReference type="ARBA" id="ARBA00008391"/>
    </source>
</evidence>
<dbReference type="NCBIfam" id="TIGR01090">
    <property type="entry name" value="apt"/>
    <property type="match status" value="1"/>
</dbReference>
<gene>
    <name evidence="11" type="primary">apt</name>
    <name evidence="13" type="ORF">PUP29_02175</name>
</gene>
<keyword evidence="9 11" id="KW-0808">Transferase</keyword>
<evidence type="ECO:0000256" key="7">
    <source>
        <dbReference type="ARBA" id="ARBA00022490"/>
    </source>
</evidence>
<dbReference type="GO" id="GO:0005737">
    <property type="term" value="C:cytoplasm"/>
    <property type="evidence" value="ECO:0007669"/>
    <property type="project" value="UniProtKB-SubCell"/>
</dbReference>
<dbReference type="GO" id="GO:0044209">
    <property type="term" value="P:AMP salvage"/>
    <property type="evidence" value="ECO:0007669"/>
    <property type="project" value="UniProtKB-UniRule"/>
</dbReference>
<comment type="function">
    <text evidence="2 11">Catalyzes a salvage reaction resulting in the formation of AMP, that is energically less costly than de novo synthesis.</text>
</comment>
<evidence type="ECO:0000256" key="3">
    <source>
        <dbReference type="ARBA" id="ARBA00004496"/>
    </source>
</evidence>
<keyword evidence="8 11" id="KW-0328">Glycosyltransferase</keyword>
<evidence type="ECO:0000256" key="8">
    <source>
        <dbReference type="ARBA" id="ARBA00022676"/>
    </source>
</evidence>
<dbReference type="GO" id="GO:0006168">
    <property type="term" value="P:adenine salvage"/>
    <property type="evidence" value="ECO:0007669"/>
    <property type="project" value="InterPro"/>
</dbReference>
<dbReference type="EMBL" id="CP117826">
    <property type="protein sequence ID" value="XCC62752.1"/>
    <property type="molecule type" value="Genomic_DNA"/>
</dbReference>
<dbReference type="Pfam" id="PF00156">
    <property type="entry name" value="Pribosyltran"/>
    <property type="match status" value="1"/>
</dbReference>
<dbReference type="NCBIfam" id="NF002636">
    <property type="entry name" value="PRK02304.1-5"/>
    <property type="match status" value="1"/>
</dbReference>
<evidence type="ECO:0000256" key="10">
    <source>
        <dbReference type="ARBA" id="ARBA00022726"/>
    </source>
</evidence>
<evidence type="ECO:0000256" key="9">
    <source>
        <dbReference type="ARBA" id="ARBA00022679"/>
    </source>
</evidence>
<dbReference type="CDD" id="cd06223">
    <property type="entry name" value="PRTases_typeI"/>
    <property type="match status" value="1"/>
</dbReference>
<proteinExistence type="inferred from homology"/>
<dbReference type="InterPro" id="IPR029057">
    <property type="entry name" value="PRTase-like"/>
</dbReference>
<protein>
    <recommendedName>
        <fullName evidence="6 11">Adenine phosphoribosyltransferase</fullName>
        <shortName evidence="11">APRT</shortName>
        <ecNumber evidence="6 11">2.4.2.7</ecNumber>
    </recommendedName>
</protein>
<dbReference type="Gene3D" id="3.40.50.2020">
    <property type="match status" value="1"/>
</dbReference>
<dbReference type="SUPFAM" id="SSF53271">
    <property type="entry name" value="PRTase-like"/>
    <property type="match status" value="1"/>
</dbReference>
<evidence type="ECO:0000256" key="4">
    <source>
        <dbReference type="ARBA" id="ARBA00004659"/>
    </source>
</evidence>
<dbReference type="InterPro" id="IPR005764">
    <property type="entry name" value="Ade_phspho_trans"/>
</dbReference>
<organism evidence="13">
    <name type="scientific">Christensenella massiliensis</name>
    <dbReference type="NCBI Taxonomy" id="1805714"/>
    <lineage>
        <taxon>Bacteria</taxon>
        <taxon>Bacillati</taxon>
        <taxon>Bacillota</taxon>
        <taxon>Clostridia</taxon>
        <taxon>Christensenellales</taxon>
        <taxon>Christensenellaceae</taxon>
        <taxon>Christensenella</taxon>
    </lineage>
</organism>
<dbReference type="InterPro" id="IPR050054">
    <property type="entry name" value="UPRTase/APRTase"/>
</dbReference>
<keyword evidence="7 11" id="KW-0963">Cytoplasm</keyword>
<dbReference type="InterPro" id="IPR000836">
    <property type="entry name" value="PRTase_dom"/>
</dbReference>